<dbReference type="PROSITE" id="PS50199">
    <property type="entry name" value="ZF_RANBP2_2"/>
    <property type="match status" value="1"/>
</dbReference>
<dbReference type="InterPro" id="IPR016563">
    <property type="entry name" value="Npl4"/>
</dbReference>
<dbReference type="PROSITE" id="PS01358">
    <property type="entry name" value="ZF_RANBP2_1"/>
    <property type="match status" value="1"/>
</dbReference>
<keyword evidence="4" id="KW-0862">Zinc</keyword>
<dbReference type="InterPro" id="IPR037518">
    <property type="entry name" value="MPN"/>
</dbReference>
<dbReference type="PANTHER" id="PTHR12710:SF0">
    <property type="entry name" value="NUCLEAR PROTEIN LOCALIZATION PROTEIN 4 HOMOLOG"/>
    <property type="match status" value="1"/>
</dbReference>
<evidence type="ECO:0000256" key="6">
    <source>
        <dbReference type="ARBA" id="ARBA00074519"/>
    </source>
</evidence>
<evidence type="ECO:0000313" key="11">
    <source>
        <dbReference type="EMBL" id="JAV33766.1"/>
    </source>
</evidence>
<sequence length="638" mass="71762">MSKASKIVLRIQSADGTKRVEILDTGTLRELYDAVLATFGYSDDGFALYKERNCTKELVSSRSQTVKDSGLKHGDMIYLRSVAGPSTSKQPPERSSSVASIASTSSSSAATTSGGGSGFSREPTPSTSGATALLNGEDPVDIELYKQDGRIQRKRDEKLCRHNSNGCCVHCSPLEPWDEAYLKEQKIKHFSFHAYLKKLTSGVDRGKFMALEDLNCKIKMGCRDHPPWPKGICSKCQPSAITLNRQTYRHVDNVMFENTGIVERFLNYWRTTGHQRIGMLFGTYEVHPDVPLGIRARVAAIYEPPQESNRDSIRLLDDEHAAEIDELARQLGLQRVGWIFTDLLAENAAAGTVKHVRGIKTHFLTAHECILAGHLQNKYPNRCKYASKGLFGSKFVTICVTGDDKKQVHMEGYAVSAQCMALVRDNCLIPTKDAPELGYIRESSDKQYVPDVYYKEKDVYGNEVQRLGRPLPVEYLLVDVPASTPVVPLYTFHERKDVSQYFPVENRLIDGHIQDFSALSDYLARSRSMDFLDAMSDFHLLLFLYRMDMLPMKAQMGPLLEAVRAKDKTIANEWKNQEVWRTLEQLISAYSHNDDSSMSNDVEFVSAGEAEQNWTCSHCTFINSRELPTCEICNLPRV</sequence>
<dbReference type="GO" id="GO:0005634">
    <property type="term" value="C:nucleus"/>
    <property type="evidence" value="ECO:0007669"/>
    <property type="project" value="TreeGrafter"/>
</dbReference>
<dbReference type="GO" id="GO:0008270">
    <property type="term" value="F:zinc ion binding"/>
    <property type="evidence" value="ECO:0007669"/>
    <property type="project" value="UniProtKB-KW"/>
</dbReference>
<dbReference type="PIRSF" id="PIRSF010052">
    <property type="entry name" value="Polyub_prc_Npl4"/>
    <property type="match status" value="1"/>
</dbReference>
<dbReference type="InterPro" id="IPR029071">
    <property type="entry name" value="Ubiquitin-like_domsf"/>
</dbReference>
<dbReference type="InterPro" id="IPR036443">
    <property type="entry name" value="Znf_RanBP2_sf"/>
</dbReference>
<protein>
    <recommendedName>
        <fullName evidence="6">Nuclear protein localization protein 4 homolog</fullName>
    </recommendedName>
</protein>
<reference evidence="11" key="1">
    <citation type="submission" date="2017-01" db="EMBL/GenBank/DDBJ databases">
        <title>A deep insight into the sialotranscriptome of adult male and female Cluex tarsalis mosquitoes.</title>
        <authorList>
            <person name="Ribeiro J.M."/>
            <person name="Moreira F."/>
            <person name="Bernard K.A."/>
            <person name="Calvo E."/>
        </authorList>
    </citation>
    <scope>NUCLEOTIDE SEQUENCE</scope>
    <source>
        <strain evidence="11">Kern County</strain>
        <tissue evidence="11">Salivary glands</tissue>
    </source>
</reference>
<feature type="domain" description="RanBP2-type" evidence="9">
    <location>
        <begin position="606"/>
        <end position="638"/>
    </location>
</feature>
<dbReference type="EMBL" id="GFDL01001279">
    <property type="protein sequence ID" value="JAV33766.1"/>
    <property type="molecule type" value="Transcribed_RNA"/>
</dbReference>
<evidence type="ECO:0000256" key="2">
    <source>
        <dbReference type="ARBA" id="ARBA00022723"/>
    </source>
</evidence>
<evidence type="ECO:0000256" key="8">
    <source>
        <dbReference type="SAM" id="MobiDB-lite"/>
    </source>
</evidence>
<name>A0A1Q3G1Y1_CULTA</name>
<dbReference type="InterPro" id="IPR007717">
    <property type="entry name" value="NPL4_C"/>
</dbReference>
<organism evidence="11">
    <name type="scientific">Culex tarsalis</name>
    <name type="common">Encephalitis mosquito</name>
    <dbReference type="NCBI Taxonomy" id="7177"/>
    <lineage>
        <taxon>Eukaryota</taxon>
        <taxon>Metazoa</taxon>
        <taxon>Ecdysozoa</taxon>
        <taxon>Arthropoda</taxon>
        <taxon>Hexapoda</taxon>
        <taxon>Insecta</taxon>
        <taxon>Pterygota</taxon>
        <taxon>Neoptera</taxon>
        <taxon>Endopterygota</taxon>
        <taxon>Diptera</taxon>
        <taxon>Nematocera</taxon>
        <taxon>Culicoidea</taxon>
        <taxon>Culicidae</taxon>
        <taxon>Culicinae</taxon>
        <taxon>Culicini</taxon>
        <taxon>Culex</taxon>
        <taxon>Culex</taxon>
    </lineage>
</organism>
<evidence type="ECO:0000256" key="5">
    <source>
        <dbReference type="ARBA" id="ARBA00060618"/>
    </source>
</evidence>
<dbReference type="PROSITE" id="PS50249">
    <property type="entry name" value="MPN"/>
    <property type="match status" value="1"/>
</dbReference>
<dbReference type="Gene3D" id="3.10.20.90">
    <property type="entry name" value="Phosphatidylinositol 3-kinase Catalytic Subunit, Chain A, domain 1"/>
    <property type="match status" value="1"/>
</dbReference>
<comment type="pathway">
    <text evidence="5">Protein degradation; proteasomal ubiquitin-dependent pathway.</text>
</comment>
<dbReference type="GO" id="GO:0031625">
    <property type="term" value="F:ubiquitin protein ligase binding"/>
    <property type="evidence" value="ECO:0007669"/>
    <property type="project" value="TreeGrafter"/>
</dbReference>
<evidence type="ECO:0000256" key="3">
    <source>
        <dbReference type="ARBA" id="ARBA00022771"/>
    </source>
</evidence>
<dbReference type="GO" id="GO:0043130">
    <property type="term" value="F:ubiquitin binding"/>
    <property type="evidence" value="ECO:0007669"/>
    <property type="project" value="TreeGrafter"/>
</dbReference>
<evidence type="ECO:0000256" key="1">
    <source>
        <dbReference type="ARBA" id="ARBA00011025"/>
    </source>
</evidence>
<keyword evidence="3 7" id="KW-0863">Zinc-finger</keyword>
<evidence type="ECO:0000256" key="7">
    <source>
        <dbReference type="PROSITE-ProRule" id="PRU00322"/>
    </source>
</evidence>
<dbReference type="InterPro" id="IPR024682">
    <property type="entry name" value="Npl4_Ub-like_dom"/>
</dbReference>
<keyword evidence="2" id="KW-0479">Metal-binding</keyword>
<dbReference type="Gene3D" id="2.30.30.380">
    <property type="entry name" value="Zn-finger domain of Sec23/24"/>
    <property type="match status" value="1"/>
</dbReference>
<evidence type="ECO:0000259" key="9">
    <source>
        <dbReference type="PROSITE" id="PS50199"/>
    </source>
</evidence>
<dbReference type="FunFam" id="3.40.140.10:FF:000012">
    <property type="entry name" value="nuclear protein localization protein 4 homolog"/>
    <property type="match status" value="1"/>
</dbReference>
<dbReference type="GO" id="GO:0006511">
    <property type="term" value="P:ubiquitin-dependent protein catabolic process"/>
    <property type="evidence" value="ECO:0007669"/>
    <property type="project" value="InterPro"/>
</dbReference>
<dbReference type="InterPro" id="IPR001876">
    <property type="entry name" value="Znf_RanBP2"/>
</dbReference>
<feature type="domain" description="MPN" evidence="10">
    <location>
        <begin position="254"/>
        <end position="391"/>
    </location>
</feature>
<dbReference type="Pfam" id="PF05021">
    <property type="entry name" value="NPL4"/>
    <property type="match status" value="1"/>
</dbReference>
<evidence type="ECO:0000256" key="4">
    <source>
        <dbReference type="ARBA" id="ARBA00022833"/>
    </source>
</evidence>
<comment type="similarity">
    <text evidence="1">Belongs to the NPL4 family.</text>
</comment>
<dbReference type="InterPro" id="IPR007716">
    <property type="entry name" value="NPL4_Zn-bd_put"/>
</dbReference>
<dbReference type="SUPFAM" id="SSF90209">
    <property type="entry name" value="Ran binding protein zinc finger-like"/>
    <property type="match status" value="1"/>
</dbReference>
<dbReference type="SUPFAM" id="SSF54236">
    <property type="entry name" value="Ubiquitin-like"/>
    <property type="match status" value="1"/>
</dbReference>
<feature type="compositionally biased region" description="Low complexity" evidence="8">
    <location>
        <begin position="95"/>
        <end position="112"/>
    </location>
</feature>
<evidence type="ECO:0000259" key="10">
    <source>
        <dbReference type="PROSITE" id="PS50249"/>
    </source>
</evidence>
<dbReference type="Pfam" id="PF11543">
    <property type="entry name" value="UN_NPL4"/>
    <property type="match status" value="1"/>
</dbReference>
<dbReference type="CDD" id="cd08061">
    <property type="entry name" value="MPN_NPL4"/>
    <property type="match status" value="1"/>
</dbReference>
<dbReference type="AlphaFoldDB" id="A0A1Q3G1Y1"/>
<dbReference type="SMART" id="SM00547">
    <property type="entry name" value="ZnF_RBZ"/>
    <property type="match status" value="1"/>
</dbReference>
<dbReference type="PANTHER" id="PTHR12710">
    <property type="entry name" value="NUCLEAR PROTEIN LOCALIZATION 4"/>
    <property type="match status" value="1"/>
</dbReference>
<feature type="region of interest" description="Disordered" evidence="8">
    <location>
        <begin position="83"/>
        <end position="134"/>
    </location>
</feature>
<accession>A0A1Q3G1Y1</accession>
<feature type="compositionally biased region" description="Polar residues" evidence="8">
    <location>
        <begin position="84"/>
        <end position="94"/>
    </location>
</feature>
<proteinExistence type="inferred from homology"/>
<dbReference type="Pfam" id="PF05020">
    <property type="entry name" value="zf-NPL4"/>
    <property type="match status" value="1"/>
</dbReference>